<dbReference type="PANTHER" id="PTHR39550:SF1">
    <property type="entry name" value="SLL0658 PROTEIN"/>
    <property type="match status" value="1"/>
</dbReference>
<dbReference type="PANTHER" id="PTHR39550">
    <property type="entry name" value="SLL0658 PROTEIN"/>
    <property type="match status" value="1"/>
</dbReference>
<dbReference type="Proteomes" id="UP000249396">
    <property type="component" value="Unassembled WGS sequence"/>
</dbReference>
<reference evidence="1 2" key="1">
    <citation type="journal article" date="2018" name="Aquat. Microb. Ecol.">
        <title>Gammaproteobacterial methanotrophs dominate.</title>
        <authorList>
            <person name="Rissanen A.J."/>
            <person name="Saarenheimo J."/>
            <person name="Tiirola M."/>
            <person name="Peura S."/>
            <person name="Aalto S.L."/>
            <person name="Karvinen A."/>
            <person name="Nykanen H."/>
        </authorList>
    </citation>
    <scope>NUCLEOTIDE SEQUENCE [LARGE SCALE GENOMIC DNA]</scope>
    <source>
        <strain evidence="1">AMbin10</strain>
    </source>
</reference>
<evidence type="ECO:0000313" key="1">
    <source>
        <dbReference type="EMBL" id="PZN82931.1"/>
    </source>
</evidence>
<accession>A0A2W4RGA5</accession>
<evidence type="ECO:0000313" key="2">
    <source>
        <dbReference type="Proteomes" id="UP000249396"/>
    </source>
</evidence>
<dbReference type="InterPro" id="IPR021799">
    <property type="entry name" value="PIN-like_prokaryotic"/>
</dbReference>
<dbReference type="AlphaFoldDB" id="A0A2W4RGA5"/>
<dbReference type="Pfam" id="PF11848">
    <property type="entry name" value="DUF3368"/>
    <property type="match status" value="1"/>
</dbReference>
<name>A0A2W4RGA5_9GAMM</name>
<feature type="non-terminal residue" evidence="1">
    <location>
        <position position="109"/>
    </location>
</feature>
<proteinExistence type="predicted"/>
<dbReference type="EMBL" id="QJPH01000197">
    <property type="protein sequence ID" value="PZN82931.1"/>
    <property type="molecule type" value="Genomic_DNA"/>
</dbReference>
<comment type="caution">
    <text evidence="1">The sequence shown here is derived from an EMBL/GenBank/DDBJ whole genome shotgun (WGS) entry which is preliminary data.</text>
</comment>
<organism evidence="1 2">
    <name type="scientific">Candidatus Methylumidiphilus alinenensis</name>
    <dbReference type="NCBI Taxonomy" id="2202197"/>
    <lineage>
        <taxon>Bacteria</taxon>
        <taxon>Pseudomonadati</taxon>
        <taxon>Pseudomonadota</taxon>
        <taxon>Gammaproteobacteria</taxon>
        <taxon>Methylococcales</taxon>
        <taxon>Candidatus Methylumidiphilus</taxon>
    </lineage>
</organism>
<sequence length="109" mass="12036">MTVICNATPLIAFARINRLELLCKVAGNLIIPEAVSREISDYQGKGKALIALPKENWISIASVQSEQQVRLLLPTLDRGEAEVIALALEWRPKLVLMDELTGRKVAESL</sequence>
<protein>
    <submittedName>
        <fullName evidence="1">DUF3368 domain-containing protein</fullName>
    </submittedName>
</protein>
<gene>
    <name evidence="1" type="ORF">DM484_05580</name>
</gene>